<dbReference type="Proteomes" id="UP000198815">
    <property type="component" value="Unassembled WGS sequence"/>
</dbReference>
<dbReference type="RefSeq" id="WP_091966489.1">
    <property type="nucleotide sequence ID" value="NZ_FOGZ01000001.1"/>
</dbReference>
<dbReference type="EMBL" id="FOGZ01000001">
    <property type="protein sequence ID" value="SER47773.1"/>
    <property type="molecule type" value="Genomic_DNA"/>
</dbReference>
<dbReference type="AlphaFoldDB" id="A0A1H9PJP4"/>
<protein>
    <recommendedName>
        <fullName evidence="1">PspA-associated domain-containing protein</fullName>
    </recommendedName>
</protein>
<evidence type="ECO:0000313" key="2">
    <source>
        <dbReference type="EMBL" id="SER47773.1"/>
    </source>
</evidence>
<dbReference type="STRING" id="64702.SAMN05443377_10153"/>
<dbReference type="InterPro" id="IPR054437">
    <property type="entry name" value="PspA-assoc_dom"/>
</dbReference>
<feature type="domain" description="PspA-associated" evidence="1">
    <location>
        <begin position="1"/>
        <end position="96"/>
    </location>
</feature>
<sequence length="96" mass="10010">MIVRILGQGQWEVPDEEVGHLNAIDDQVASAVAGRDQAALSASLRQLHDELEAVGTALADDELRSSDLIIPGPDATLDEVADLLQDNGAGEGLIPG</sequence>
<reference evidence="3" key="1">
    <citation type="submission" date="2016-10" db="EMBL/GenBank/DDBJ databases">
        <authorList>
            <person name="Varghese N."/>
            <person name="Submissions S."/>
        </authorList>
    </citation>
    <scope>NUCLEOTIDE SEQUENCE [LARGE SCALE GENOMIC DNA]</scope>
    <source>
        <strain evidence="3">DSM 16859</strain>
    </source>
</reference>
<keyword evidence="3" id="KW-1185">Reference proteome</keyword>
<accession>A0A1H9PJP4</accession>
<evidence type="ECO:0000313" key="3">
    <source>
        <dbReference type="Proteomes" id="UP000198815"/>
    </source>
</evidence>
<dbReference type="OrthoDB" id="5244559at2"/>
<dbReference type="Pfam" id="PF22743">
    <property type="entry name" value="PspAA"/>
    <property type="match status" value="1"/>
</dbReference>
<organism evidence="2 3">
    <name type="scientific">Propionibacterium cyclohexanicum</name>
    <dbReference type="NCBI Taxonomy" id="64702"/>
    <lineage>
        <taxon>Bacteria</taxon>
        <taxon>Bacillati</taxon>
        <taxon>Actinomycetota</taxon>
        <taxon>Actinomycetes</taxon>
        <taxon>Propionibacteriales</taxon>
        <taxon>Propionibacteriaceae</taxon>
        <taxon>Propionibacterium</taxon>
    </lineage>
</organism>
<gene>
    <name evidence="2" type="ORF">SAMN05443377_10153</name>
</gene>
<name>A0A1H9PJP4_9ACTN</name>
<evidence type="ECO:0000259" key="1">
    <source>
        <dbReference type="Pfam" id="PF22743"/>
    </source>
</evidence>
<proteinExistence type="predicted"/>